<dbReference type="HOGENOM" id="CLU_095713_0_0_6"/>
<feature type="transmembrane region" description="Helical" evidence="5">
    <location>
        <begin position="45"/>
        <end position="64"/>
    </location>
</feature>
<dbReference type="PANTHER" id="PTHR43066">
    <property type="entry name" value="RHOMBOID-RELATED PROTEIN"/>
    <property type="match status" value="1"/>
</dbReference>
<dbReference type="Pfam" id="PF01694">
    <property type="entry name" value="Rhomboid"/>
    <property type="match status" value="1"/>
</dbReference>
<dbReference type="GO" id="GO:0016020">
    <property type="term" value="C:membrane"/>
    <property type="evidence" value="ECO:0007669"/>
    <property type="project" value="UniProtKB-SubCell"/>
</dbReference>
<dbReference type="eggNOG" id="COG0705">
    <property type="taxonomic scope" value="Bacteria"/>
</dbReference>
<evidence type="ECO:0000313" key="8">
    <source>
        <dbReference type="Proteomes" id="UP000004664"/>
    </source>
</evidence>
<organism evidence="7 8">
    <name type="scientific">Methylobacter tundripaludum (strain ATCC BAA-1195 / DSM 17260 / SV96)</name>
    <dbReference type="NCBI Taxonomy" id="697282"/>
    <lineage>
        <taxon>Bacteria</taxon>
        <taxon>Pseudomonadati</taxon>
        <taxon>Pseudomonadota</taxon>
        <taxon>Gammaproteobacteria</taxon>
        <taxon>Methylococcales</taxon>
        <taxon>Methylococcaceae</taxon>
        <taxon>Methylobacter</taxon>
    </lineage>
</organism>
<evidence type="ECO:0000256" key="5">
    <source>
        <dbReference type="SAM" id="Phobius"/>
    </source>
</evidence>
<dbReference type="OrthoDB" id="5419261at2"/>
<gene>
    <name evidence="7" type="ORF">Mettu_4335</name>
</gene>
<feature type="transmembrane region" description="Helical" evidence="5">
    <location>
        <begin position="178"/>
        <end position="197"/>
    </location>
</feature>
<feature type="domain" description="Peptidase S54 rhomboid" evidence="6">
    <location>
        <begin position="89"/>
        <end position="219"/>
    </location>
</feature>
<name>G3IYF1_METTV</name>
<reference evidence="7 8" key="1">
    <citation type="submission" date="2011-06" db="EMBL/GenBank/DDBJ databases">
        <title>Genomic sequence of Methylobacter tundripaludum SV96.</title>
        <authorList>
            <consortium name="US DOE Joint Genome Institute"/>
            <person name="Lucas S."/>
            <person name="Han J."/>
            <person name="Lapidus A."/>
            <person name="Cheng J.-F."/>
            <person name="Goodwin L."/>
            <person name="Pitluck S."/>
            <person name="Held B."/>
            <person name="Detter J.C."/>
            <person name="Han C."/>
            <person name="Tapia R."/>
            <person name="Land M."/>
            <person name="Hauser L."/>
            <person name="Kyrpides N."/>
            <person name="Ivanova N."/>
            <person name="Ovchinnikova G."/>
            <person name="Pagani I."/>
            <person name="Klotz M.G."/>
            <person name="Dispirito A.A."/>
            <person name="Murrell J.C."/>
            <person name="Dunfield P."/>
            <person name="Kalyuzhnaya M.G."/>
            <person name="Svenning M."/>
            <person name="Trotsenko Y.A."/>
            <person name="Stein L.Y."/>
            <person name="Woyke T."/>
        </authorList>
    </citation>
    <scope>NUCLEOTIDE SEQUENCE [LARGE SCALE GENOMIC DNA]</scope>
    <source>
        <strain evidence="8">ATCC BAA-1195 / DSM 17260 / SV96</strain>
    </source>
</reference>
<dbReference type="STRING" id="697282.Mettu_4335"/>
<keyword evidence="4 5" id="KW-0472">Membrane</keyword>
<proteinExistence type="predicted"/>
<keyword evidence="8" id="KW-1185">Reference proteome</keyword>
<dbReference type="InterPro" id="IPR022764">
    <property type="entry name" value="Peptidase_S54_rhomboid_dom"/>
</dbReference>
<evidence type="ECO:0000313" key="7">
    <source>
        <dbReference type="EMBL" id="EGW21173.1"/>
    </source>
</evidence>
<accession>G3IYF1</accession>
<comment type="subcellular location">
    <subcellularLocation>
        <location evidence="1">Membrane</location>
        <topology evidence="1">Multi-pass membrane protein</topology>
    </subcellularLocation>
</comment>
<keyword evidence="3 5" id="KW-1133">Transmembrane helix</keyword>
<feature type="transmembrane region" description="Helical" evidence="5">
    <location>
        <begin position="153"/>
        <end position="171"/>
    </location>
</feature>
<feature type="transmembrane region" description="Helical" evidence="5">
    <location>
        <begin position="203"/>
        <end position="222"/>
    </location>
</feature>
<keyword evidence="2 5" id="KW-0812">Transmembrane</keyword>
<feature type="transmembrane region" description="Helical" evidence="5">
    <location>
        <begin position="129"/>
        <end position="147"/>
    </location>
</feature>
<evidence type="ECO:0000256" key="4">
    <source>
        <dbReference type="ARBA" id="ARBA00023136"/>
    </source>
</evidence>
<dbReference type="Proteomes" id="UP000004664">
    <property type="component" value="Unassembled WGS sequence"/>
</dbReference>
<evidence type="ECO:0000259" key="6">
    <source>
        <dbReference type="Pfam" id="PF01694"/>
    </source>
</evidence>
<dbReference type="InterPro" id="IPR035952">
    <property type="entry name" value="Rhomboid-like_sf"/>
</dbReference>
<evidence type="ECO:0000256" key="3">
    <source>
        <dbReference type="ARBA" id="ARBA00022989"/>
    </source>
</evidence>
<evidence type="ECO:0000256" key="1">
    <source>
        <dbReference type="ARBA" id="ARBA00004141"/>
    </source>
</evidence>
<dbReference type="GO" id="GO:0004252">
    <property type="term" value="F:serine-type endopeptidase activity"/>
    <property type="evidence" value="ECO:0007669"/>
    <property type="project" value="InterPro"/>
</dbReference>
<dbReference type="SUPFAM" id="SSF144091">
    <property type="entry name" value="Rhomboid-like"/>
    <property type="match status" value="1"/>
</dbReference>
<evidence type="ECO:0000256" key="2">
    <source>
        <dbReference type="ARBA" id="ARBA00022692"/>
    </source>
</evidence>
<sequence>MSEQFLFRNIIENLFNVRDNIVQGNTINNDLTINIHRHQGWKLKLNSPVILVFSALILIVHLSYQTRYSYQIMEFFSVPREFLFTNINHYLRTISFVLGHRSWNEVASNLTLILLIGPITEERYGSLQLIVMILLTAFISGLVQSFLFDGGVIGASCVVYMLMLAASFVNTRKGEVPITFVIVMIVYVAGGLSALSQNGQESLVPQIVGGLCGAVFVVFGLARKVESTR</sequence>
<protein>
    <submittedName>
        <fullName evidence="7">Rhomboid family protein</fullName>
    </submittedName>
</protein>
<dbReference type="AlphaFoldDB" id="G3IYF1"/>
<dbReference type="Gene3D" id="1.20.1540.10">
    <property type="entry name" value="Rhomboid-like"/>
    <property type="match status" value="1"/>
</dbReference>
<dbReference type="EMBL" id="JH109153">
    <property type="protein sequence ID" value="EGW21173.1"/>
    <property type="molecule type" value="Genomic_DNA"/>
</dbReference>